<evidence type="ECO:0000313" key="5">
    <source>
        <dbReference type="Proteomes" id="UP001139031"/>
    </source>
</evidence>
<dbReference type="RefSeq" id="WP_224195726.1">
    <property type="nucleotide sequence ID" value="NZ_JAIRAU010000045.1"/>
</dbReference>
<evidence type="ECO:0000256" key="2">
    <source>
        <dbReference type="SAM" id="SignalP"/>
    </source>
</evidence>
<feature type="region of interest" description="Disordered" evidence="1">
    <location>
        <begin position="46"/>
        <end position="147"/>
    </location>
</feature>
<feature type="domain" description="Calcineurin-like phosphoesterase" evidence="3">
    <location>
        <begin position="162"/>
        <end position="331"/>
    </location>
</feature>
<keyword evidence="5" id="KW-1185">Reference proteome</keyword>
<feature type="compositionally biased region" description="Low complexity" evidence="1">
    <location>
        <begin position="120"/>
        <end position="138"/>
    </location>
</feature>
<feature type="signal peptide" evidence="2">
    <location>
        <begin position="1"/>
        <end position="22"/>
    </location>
</feature>
<feature type="compositionally biased region" description="Polar residues" evidence="1">
    <location>
        <begin position="97"/>
        <end position="113"/>
    </location>
</feature>
<feature type="chain" id="PRO_5045758126" evidence="2">
    <location>
        <begin position="23"/>
        <end position="448"/>
    </location>
</feature>
<dbReference type="InterPro" id="IPR029052">
    <property type="entry name" value="Metallo-depent_PP-like"/>
</dbReference>
<name>A0ABS7U0M6_9BACT</name>
<feature type="compositionally biased region" description="Low complexity" evidence="1">
    <location>
        <begin position="63"/>
        <end position="78"/>
    </location>
</feature>
<protein>
    <submittedName>
        <fullName evidence="4">Metallophosphoesterase</fullName>
    </submittedName>
</protein>
<dbReference type="InterPro" id="IPR004843">
    <property type="entry name" value="Calcineurin-like_PHP"/>
</dbReference>
<accession>A0ABS7U0M6</accession>
<sequence>MHSRHFLLALQAGLGIACSSGAGVNSTNSSGATGFGSYTTFVTTVQTGADPNGESSSGGGTQTGTDSGTTADGAAPTTSGGGGETTTGNLSGAFETSGASTGPETPTTTNDGPLTSGPDATTEPPGGSTTTTGEAPGGDSKPPPANATDENLLVALIGDQGTGSDTKAVYQLILAEQADFVIILGDFDYGDNPDAWASEMNGVLGDDFPVFAAIGNHDKDAWSGYQSKLKSRLAKMEGASCEGDLGVKSSCTYRGLHFVLSGLGVKGSDSDHEKHIAEVLAADDHLWSLCTFHKNQRDLQAGDKPDDLTWKALQSCQNDGSIIAMAHEHSYARTRTLTDIGNSGAAHGATGMAELLEVGPGRTFSVVSGLGGKSIRDYESGLHDGEDWWASIYTGNYYLKNGVEVGNFDADHGALFLRFYVGGDPNAAHGYFKNIKGDVIDEFDIIHK</sequence>
<evidence type="ECO:0000313" key="4">
    <source>
        <dbReference type="EMBL" id="MBZ5713991.1"/>
    </source>
</evidence>
<comment type="caution">
    <text evidence="4">The sequence shown here is derived from an EMBL/GenBank/DDBJ whole genome shotgun (WGS) entry which is preliminary data.</text>
</comment>
<dbReference type="Proteomes" id="UP001139031">
    <property type="component" value="Unassembled WGS sequence"/>
</dbReference>
<dbReference type="Pfam" id="PF00149">
    <property type="entry name" value="Metallophos"/>
    <property type="match status" value="1"/>
</dbReference>
<dbReference type="PROSITE" id="PS51257">
    <property type="entry name" value="PROKAR_LIPOPROTEIN"/>
    <property type="match status" value="1"/>
</dbReference>
<evidence type="ECO:0000259" key="3">
    <source>
        <dbReference type="Pfam" id="PF00149"/>
    </source>
</evidence>
<dbReference type="EMBL" id="JAIRAU010000045">
    <property type="protein sequence ID" value="MBZ5713991.1"/>
    <property type="molecule type" value="Genomic_DNA"/>
</dbReference>
<keyword evidence="2" id="KW-0732">Signal</keyword>
<gene>
    <name evidence="4" type="ORF">K7C98_32565</name>
</gene>
<proteinExistence type="predicted"/>
<evidence type="ECO:0000256" key="1">
    <source>
        <dbReference type="SAM" id="MobiDB-lite"/>
    </source>
</evidence>
<reference evidence="4" key="1">
    <citation type="submission" date="2021-08" db="EMBL/GenBank/DDBJ databases">
        <authorList>
            <person name="Stevens D.C."/>
        </authorList>
    </citation>
    <scope>NUCLEOTIDE SEQUENCE</scope>
    <source>
        <strain evidence="4">DSM 53165</strain>
    </source>
</reference>
<dbReference type="SUPFAM" id="SSF56300">
    <property type="entry name" value="Metallo-dependent phosphatases"/>
    <property type="match status" value="1"/>
</dbReference>
<organism evidence="4 5">
    <name type="scientific">Nannocystis pusilla</name>
    <dbReference type="NCBI Taxonomy" id="889268"/>
    <lineage>
        <taxon>Bacteria</taxon>
        <taxon>Pseudomonadati</taxon>
        <taxon>Myxococcota</taxon>
        <taxon>Polyangia</taxon>
        <taxon>Nannocystales</taxon>
        <taxon>Nannocystaceae</taxon>
        <taxon>Nannocystis</taxon>
    </lineage>
</organism>
<dbReference type="Gene3D" id="3.60.21.10">
    <property type="match status" value="1"/>
</dbReference>